<dbReference type="PANTHER" id="PTHR39186">
    <property type="entry name" value="DUF2071 FAMILY PROTEIN"/>
    <property type="match status" value="1"/>
</dbReference>
<dbReference type="OrthoDB" id="150993at2"/>
<evidence type="ECO:0008006" key="4">
    <source>
        <dbReference type="Google" id="ProtNLM"/>
    </source>
</evidence>
<evidence type="ECO:0000313" key="2">
    <source>
        <dbReference type="EMBL" id="TQL74727.1"/>
    </source>
</evidence>
<feature type="region of interest" description="Disordered" evidence="1">
    <location>
        <begin position="227"/>
        <end position="252"/>
    </location>
</feature>
<protein>
    <recommendedName>
        <fullName evidence="4">DUF2071 domain-containing protein</fullName>
    </recommendedName>
</protein>
<name>A0A543AQ64_9ACTN</name>
<dbReference type="InterPro" id="IPR018644">
    <property type="entry name" value="DUF2071"/>
</dbReference>
<evidence type="ECO:0000256" key="1">
    <source>
        <dbReference type="SAM" id="MobiDB-lite"/>
    </source>
</evidence>
<keyword evidence="3" id="KW-1185">Reference proteome</keyword>
<comment type="caution">
    <text evidence="2">The sequence shown here is derived from an EMBL/GenBank/DDBJ whole genome shotgun (WGS) entry which is preliminary data.</text>
</comment>
<proteinExistence type="predicted"/>
<dbReference type="Gene3D" id="2.40.400.10">
    <property type="entry name" value="Acetoacetate decarboxylase-like"/>
    <property type="match status" value="1"/>
</dbReference>
<evidence type="ECO:0000313" key="3">
    <source>
        <dbReference type="Proteomes" id="UP000317043"/>
    </source>
</evidence>
<dbReference type="RefSeq" id="WP_142034041.1">
    <property type="nucleotide sequence ID" value="NZ_JBHTGS010000002.1"/>
</dbReference>
<gene>
    <name evidence="2" type="ORF">FB566_0213</name>
</gene>
<dbReference type="PANTHER" id="PTHR39186:SF1">
    <property type="entry name" value="DUF2071 DOMAIN-CONTAINING PROTEIN"/>
    <property type="match status" value="1"/>
</dbReference>
<dbReference type="InParanoid" id="A0A543AQ64"/>
<dbReference type="Pfam" id="PF09844">
    <property type="entry name" value="DUF2071"/>
    <property type="match status" value="1"/>
</dbReference>
<organism evidence="2 3">
    <name type="scientific">Stackebrandtia endophytica</name>
    <dbReference type="NCBI Taxonomy" id="1496996"/>
    <lineage>
        <taxon>Bacteria</taxon>
        <taxon>Bacillati</taxon>
        <taxon>Actinomycetota</taxon>
        <taxon>Actinomycetes</taxon>
        <taxon>Glycomycetales</taxon>
        <taxon>Glycomycetaceae</taxon>
        <taxon>Stackebrandtia</taxon>
    </lineage>
</organism>
<accession>A0A543AQ64</accession>
<reference evidence="2 3" key="1">
    <citation type="submission" date="2019-06" db="EMBL/GenBank/DDBJ databases">
        <title>Sequencing the genomes of 1000 actinobacteria strains.</title>
        <authorList>
            <person name="Klenk H.-P."/>
        </authorList>
    </citation>
    <scope>NUCLEOTIDE SEQUENCE [LARGE SCALE GENOMIC DNA]</scope>
    <source>
        <strain evidence="2 3">DSM 45928</strain>
    </source>
</reference>
<dbReference type="EMBL" id="VFOW01000001">
    <property type="protein sequence ID" value="TQL74727.1"/>
    <property type="molecule type" value="Genomic_DNA"/>
</dbReference>
<sequence length="252" mass="27759">MVDVEPVTTEPPGHVRPSVLSQTWRQVTFVHWPIDPADAERLLPPGTAPDIVGGVTYVGLVAFRMDRVRPRGFPVVPHLSEFAETNVRLYSVDDAGRRGVVFLSMDAERLIPVIIGRAMGLPYRWSRMRIEAHGGNVSYLCQPGRAGRPSRLAIEIGDPIADQSAHERFVTARWGMHCGRRYLPTEHPAWPLHRARLTSGEDTLVSAAGLPGVTDEPPASVLYSPGVHARFGPRRSEGEHRPIPLGDIDEPA</sequence>
<dbReference type="Proteomes" id="UP000317043">
    <property type="component" value="Unassembled WGS sequence"/>
</dbReference>
<dbReference type="SUPFAM" id="SSF160104">
    <property type="entry name" value="Acetoacetate decarboxylase-like"/>
    <property type="match status" value="1"/>
</dbReference>
<dbReference type="InterPro" id="IPR023375">
    <property type="entry name" value="ADC_dom_sf"/>
</dbReference>
<dbReference type="AlphaFoldDB" id="A0A543AQ64"/>